<proteinExistence type="predicted"/>
<protein>
    <submittedName>
        <fullName evidence="1">Uncharacterized protein</fullName>
    </submittedName>
</protein>
<reference evidence="1" key="1">
    <citation type="submission" date="2022-02" db="EMBL/GenBank/DDBJ databases">
        <title>Plant Genome Project.</title>
        <authorList>
            <person name="Zhang R.-G."/>
        </authorList>
    </citation>
    <scope>NUCLEOTIDE SEQUENCE</scope>
    <source>
        <strain evidence="1">AT1</strain>
    </source>
</reference>
<dbReference type="Proteomes" id="UP001062846">
    <property type="component" value="Chromosome 6"/>
</dbReference>
<dbReference type="EMBL" id="CM046393">
    <property type="protein sequence ID" value="KAI8550672.1"/>
    <property type="molecule type" value="Genomic_DNA"/>
</dbReference>
<accession>A0ACC0NBH6</accession>
<comment type="caution">
    <text evidence="1">The sequence shown here is derived from an EMBL/GenBank/DDBJ whole genome shotgun (WGS) entry which is preliminary data.</text>
</comment>
<gene>
    <name evidence="1" type="ORF">RHMOL_Rhmol06G0125900</name>
</gene>
<keyword evidence="2" id="KW-1185">Reference proteome</keyword>
<sequence>MDTVYGGDINEQRITPKMARLARKRRLMTQRNDPLINQRFLAIEREARCLRSAYLRIRRLQCAPFLVWNDHNSVNAHVIPIHWRTIRQYSTTNIK</sequence>
<name>A0ACC0NBH6_RHOML</name>
<organism evidence="1 2">
    <name type="scientific">Rhododendron molle</name>
    <name type="common">Chinese azalea</name>
    <name type="synonym">Azalea mollis</name>
    <dbReference type="NCBI Taxonomy" id="49168"/>
    <lineage>
        <taxon>Eukaryota</taxon>
        <taxon>Viridiplantae</taxon>
        <taxon>Streptophyta</taxon>
        <taxon>Embryophyta</taxon>
        <taxon>Tracheophyta</taxon>
        <taxon>Spermatophyta</taxon>
        <taxon>Magnoliopsida</taxon>
        <taxon>eudicotyledons</taxon>
        <taxon>Gunneridae</taxon>
        <taxon>Pentapetalae</taxon>
        <taxon>asterids</taxon>
        <taxon>Ericales</taxon>
        <taxon>Ericaceae</taxon>
        <taxon>Ericoideae</taxon>
        <taxon>Rhodoreae</taxon>
        <taxon>Rhododendron</taxon>
    </lineage>
</organism>
<evidence type="ECO:0000313" key="2">
    <source>
        <dbReference type="Proteomes" id="UP001062846"/>
    </source>
</evidence>
<evidence type="ECO:0000313" key="1">
    <source>
        <dbReference type="EMBL" id="KAI8550672.1"/>
    </source>
</evidence>